<reference evidence="1 2" key="1">
    <citation type="journal article" date="2015" name="Nat. Commun.">
        <title>Lucilia cuprina genome unlocks parasitic fly biology to underpin future interventions.</title>
        <authorList>
            <person name="Anstead C.A."/>
            <person name="Korhonen P.K."/>
            <person name="Young N.D."/>
            <person name="Hall R.S."/>
            <person name="Jex A.R."/>
            <person name="Murali S.C."/>
            <person name="Hughes D.S."/>
            <person name="Lee S.F."/>
            <person name="Perry T."/>
            <person name="Stroehlein A.J."/>
            <person name="Ansell B.R."/>
            <person name="Breugelmans B."/>
            <person name="Hofmann A."/>
            <person name="Qu J."/>
            <person name="Dugan S."/>
            <person name="Lee S.L."/>
            <person name="Chao H."/>
            <person name="Dinh H."/>
            <person name="Han Y."/>
            <person name="Doddapaneni H.V."/>
            <person name="Worley K.C."/>
            <person name="Muzny D.M."/>
            <person name="Ioannidis P."/>
            <person name="Waterhouse R.M."/>
            <person name="Zdobnov E.M."/>
            <person name="James P.J."/>
            <person name="Bagnall N.H."/>
            <person name="Kotze A.C."/>
            <person name="Gibbs R.A."/>
            <person name="Richards S."/>
            <person name="Batterham P."/>
            <person name="Gasser R.B."/>
        </authorList>
    </citation>
    <scope>NUCLEOTIDE SEQUENCE [LARGE SCALE GENOMIC DNA]</scope>
    <source>
        <strain evidence="1 2">LS</strain>
        <tissue evidence="1">Full body</tissue>
    </source>
</reference>
<dbReference type="Proteomes" id="UP000037069">
    <property type="component" value="Unassembled WGS sequence"/>
</dbReference>
<dbReference type="AlphaFoldDB" id="A0A0L0C8M0"/>
<sequence>MCPLCGKQLKVFCLRIKDIHQIKPFNVLTILEERKTKEYETDHRFMIVTINNSGANWEYVIRCNQAELSSSLPSFTKIHLNPAAYFHINTVFVVKCSCSSIGFVGVCTCFINMYLYIVITPVYCNTILPVNWICLKKGHDEESITNKGNKHHKFFEKC</sequence>
<keyword evidence="2" id="KW-1185">Reference proteome</keyword>
<organism evidence="1 2">
    <name type="scientific">Lucilia cuprina</name>
    <name type="common">Green bottle fly</name>
    <name type="synonym">Australian sheep blowfly</name>
    <dbReference type="NCBI Taxonomy" id="7375"/>
    <lineage>
        <taxon>Eukaryota</taxon>
        <taxon>Metazoa</taxon>
        <taxon>Ecdysozoa</taxon>
        <taxon>Arthropoda</taxon>
        <taxon>Hexapoda</taxon>
        <taxon>Insecta</taxon>
        <taxon>Pterygota</taxon>
        <taxon>Neoptera</taxon>
        <taxon>Endopterygota</taxon>
        <taxon>Diptera</taxon>
        <taxon>Brachycera</taxon>
        <taxon>Muscomorpha</taxon>
        <taxon>Oestroidea</taxon>
        <taxon>Calliphoridae</taxon>
        <taxon>Luciliinae</taxon>
        <taxon>Lucilia</taxon>
    </lineage>
</organism>
<accession>A0A0L0C8M0</accession>
<name>A0A0L0C8M0_LUCCU</name>
<proteinExistence type="predicted"/>
<evidence type="ECO:0000313" key="1">
    <source>
        <dbReference type="EMBL" id="KNC28595.1"/>
    </source>
</evidence>
<gene>
    <name evidence="1" type="ORF">FF38_05696</name>
</gene>
<protein>
    <submittedName>
        <fullName evidence="1">Uncharacterized protein</fullName>
    </submittedName>
</protein>
<comment type="caution">
    <text evidence="1">The sequence shown here is derived from an EMBL/GenBank/DDBJ whole genome shotgun (WGS) entry which is preliminary data.</text>
</comment>
<evidence type="ECO:0000313" key="2">
    <source>
        <dbReference type="Proteomes" id="UP000037069"/>
    </source>
</evidence>
<dbReference type="EMBL" id="JRES01000760">
    <property type="protein sequence ID" value="KNC28595.1"/>
    <property type="molecule type" value="Genomic_DNA"/>
</dbReference>